<gene>
    <name evidence="2" type="ORF">LRP29_10985</name>
</gene>
<keyword evidence="1" id="KW-0472">Membrane</keyword>
<proteinExistence type="predicted"/>
<keyword evidence="1" id="KW-1133">Transmembrane helix</keyword>
<dbReference type="AlphaFoldDB" id="A0AB38TGZ9"/>
<keyword evidence="3" id="KW-1185">Reference proteome</keyword>
<feature type="transmembrane region" description="Helical" evidence="1">
    <location>
        <begin position="352"/>
        <end position="374"/>
    </location>
</feature>
<evidence type="ECO:0000313" key="3">
    <source>
        <dbReference type="Proteomes" id="UP001060070"/>
    </source>
</evidence>
<organism evidence="2 3">
    <name type="scientific">Mesorhizobium ciceri</name>
    <dbReference type="NCBI Taxonomy" id="39645"/>
    <lineage>
        <taxon>Bacteria</taxon>
        <taxon>Pseudomonadati</taxon>
        <taxon>Pseudomonadota</taxon>
        <taxon>Alphaproteobacteria</taxon>
        <taxon>Hyphomicrobiales</taxon>
        <taxon>Phyllobacteriaceae</taxon>
        <taxon>Mesorhizobium</taxon>
    </lineage>
</organism>
<protein>
    <submittedName>
        <fullName evidence="2">Uncharacterized protein</fullName>
    </submittedName>
</protein>
<evidence type="ECO:0000256" key="1">
    <source>
        <dbReference type="SAM" id="Phobius"/>
    </source>
</evidence>
<reference evidence="2 3" key="1">
    <citation type="journal article" date="2022" name="Microbiol. Resour. Announc.">
        <title>Complete Genome Sequence of Mesorhizobium ciceri Strain R30, a Rhizobium Used as a Commercial Inoculant for Chickpea in Argentina.</title>
        <authorList>
            <person name="Foresto E."/>
            <person name="Revale S."/>
            <person name="Primo E."/>
            <person name="Nievas F."/>
            <person name="Carezzano E."/>
            <person name="Puente M."/>
            <person name="Alzari P."/>
            <person name="Mart M."/>
            <person name="Ben-Assaya M."/>
            <person name="Mornico D."/>
            <person name="Santoro M."/>
            <person name="Mart F."/>
            <person name="Giordano W."/>
            <person name="Bogino P."/>
        </authorList>
    </citation>
    <scope>NUCLEOTIDE SEQUENCE [LARGE SCALE GENOMIC DNA]</scope>
    <source>
        <strain evidence="2 3">R30</strain>
    </source>
</reference>
<dbReference type="Proteomes" id="UP001060070">
    <property type="component" value="Chromosome"/>
</dbReference>
<dbReference type="EMBL" id="CP088147">
    <property type="protein sequence ID" value="UTU53870.1"/>
    <property type="molecule type" value="Genomic_DNA"/>
</dbReference>
<evidence type="ECO:0000313" key="2">
    <source>
        <dbReference type="EMBL" id="UTU53870.1"/>
    </source>
</evidence>
<feature type="transmembrane region" description="Helical" evidence="1">
    <location>
        <begin position="394"/>
        <end position="415"/>
    </location>
</feature>
<name>A0AB38TGZ9_9HYPH</name>
<dbReference type="RefSeq" id="WP_127218786.1">
    <property type="nucleotide sequence ID" value="NZ_CP088147.1"/>
</dbReference>
<sequence length="420" mass="47836">MKVEFCTSVPMFFGHEISSTNNTLRQQKIALEDNPAFEGAYLRPIAVDRIARRKNSYFVVNSRSEYIEEIARNGLSSAKTVVSVATSVEYESRDYGVFLCNIFTIVEFKGCDAKTLDNIIDMYQEFFPRLFSRGKIPEGISILDQSALDKIARFAGVSPEDAQISKVSLCGSYAEFFAIFPEGQSADCPVDAGKHYKVKDDQQFIDIEYASGKNSRVISGYSIFGLITDDPDEAYKIFKEMVFHVNYHWNLIRDLRDGVQQRFLNLIADEAKASVLAKTIKEIDRQSDLIRALTYEADSISVCEWAEERNLYQSLWNGWKGDELVGATSGYIEDVKSSVSRRYDERTSKYEGIIQILLTFITLLTIVSIVFQTVDFVYSSSEPMSQMWPQNIVRLYWFGFTSIFFAVVFIASLAVRSRQK</sequence>
<keyword evidence="1" id="KW-0812">Transmembrane</keyword>
<accession>A0AB38TGZ9</accession>